<organism evidence="5 6">
    <name type="scientific">Leucosporidium creatinivorum</name>
    <dbReference type="NCBI Taxonomy" id="106004"/>
    <lineage>
        <taxon>Eukaryota</taxon>
        <taxon>Fungi</taxon>
        <taxon>Dikarya</taxon>
        <taxon>Basidiomycota</taxon>
        <taxon>Pucciniomycotina</taxon>
        <taxon>Microbotryomycetes</taxon>
        <taxon>Leucosporidiales</taxon>
        <taxon>Leucosporidium</taxon>
    </lineage>
</organism>
<dbReference type="SMART" id="SM00088">
    <property type="entry name" value="PINT"/>
    <property type="match status" value="1"/>
</dbReference>
<dbReference type="Pfam" id="PF10602">
    <property type="entry name" value="RPN7"/>
    <property type="match status" value="1"/>
</dbReference>
<dbReference type="InterPro" id="IPR019585">
    <property type="entry name" value="Rpn7/CSN1"/>
</dbReference>
<dbReference type="Pfam" id="PF01399">
    <property type="entry name" value="PCI"/>
    <property type="match status" value="1"/>
</dbReference>
<dbReference type="InterPro" id="IPR036390">
    <property type="entry name" value="WH_DNA-bd_sf"/>
</dbReference>
<dbReference type="Pfam" id="PF21154">
    <property type="entry name" value="RPN7_PSMD6_C"/>
    <property type="match status" value="1"/>
</dbReference>
<comment type="function">
    <text evidence="2">Component of the 19S cap proteasome complex which acts as a regulatory subunit of the 26S proteasome, involved in the ATP-dependent degradation of ubiquitinated proteins.</text>
</comment>
<sequence>MATPNAEDTVAPIPNLQLAQHAFTLSQPALSNSHADARSALLAGIEQDEMAPYLSHLLTTSLLPSSSSDLLSKLKSTNESHLAKLDADLEDAKTNLGETEISDALKAKALYLARIGEKDAALTAHSEALAATAGLGSKIDLRLAMIRIGLFHGDHKVIQEGIDQAKILVEQGGDWDRRNRLKAYEGLYLLSIRNFQTGSQLLLDTLSTFTATELIEYDEFVKLVVISGTLTLERKELKKKIIEAPEVIALLPTVPTLANLSSSLWKCDYRAFFLALADLESHHLHPSRLLSQHTRYFIREMRIKAYAQLLESYSSVTLKSLSEAFGVGEGWLDGDLASFIALSRLNASIDRVAGIVTTNRPDSKNARYAAVIKQGDVVLTSVQRLSRVVG</sequence>
<dbReference type="Gene3D" id="1.25.40.570">
    <property type="match status" value="1"/>
</dbReference>
<dbReference type="SUPFAM" id="SSF46785">
    <property type="entry name" value="Winged helix' DNA-binding domain"/>
    <property type="match status" value="1"/>
</dbReference>
<evidence type="ECO:0000313" key="5">
    <source>
        <dbReference type="EMBL" id="ORY92467.1"/>
    </source>
</evidence>
<dbReference type="InParanoid" id="A0A1Y2G539"/>
<dbReference type="InterPro" id="IPR049549">
    <property type="entry name" value="RPN7_PSMD6_C"/>
</dbReference>
<name>A0A1Y2G539_9BASI</name>
<dbReference type="FunCoup" id="A0A1Y2G539">
    <property type="interactions" value="475"/>
</dbReference>
<evidence type="ECO:0000259" key="4">
    <source>
        <dbReference type="PROSITE" id="PS50250"/>
    </source>
</evidence>
<gene>
    <name evidence="5" type="ORF">BCR35DRAFT_297889</name>
</gene>
<evidence type="ECO:0000256" key="3">
    <source>
        <dbReference type="ARBA" id="ARBA00093502"/>
    </source>
</evidence>
<dbReference type="FunFam" id="1.25.40.570:FF:000005">
    <property type="entry name" value="26S proteasome regulatory subunit N7"/>
    <property type="match status" value="1"/>
</dbReference>
<evidence type="ECO:0000313" key="6">
    <source>
        <dbReference type="Proteomes" id="UP000193467"/>
    </source>
</evidence>
<dbReference type="InterPro" id="IPR045135">
    <property type="entry name" value="Rpn7_N"/>
</dbReference>
<keyword evidence="6" id="KW-1185">Reference proteome</keyword>
<dbReference type="InterPro" id="IPR000717">
    <property type="entry name" value="PCI_dom"/>
</dbReference>
<dbReference type="PANTHER" id="PTHR14145:SF1">
    <property type="entry name" value="26S PROTEASOME NON-ATPASE REGULATORY SUBUNIT 6"/>
    <property type="match status" value="1"/>
</dbReference>
<dbReference type="PROSITE" id="PS50250">
    <property type="entry name" value="PCI"/>
    <property type="match status" value="1"/>
</dbReference>
<dbReference type="EMBL" id="MCGR01000001">
    <property type="protein sequence ID" value="ORY92467.1"/>
    <property type="molecule type" value="Genomic_DNA"/>
</dbReference>
<evidence type="ECO:0000256" key="1">
    <source>
        <dbReference type="ARBA" id="ARBA00022942"/>
    </source>
</evidence>
<accession>A0A1Y2G539</accession>
<feature type="domain" description="PCI" evidence="4">
    <location>
        <begin position="194"/>
        <end position="363"/>
    </location>
</feature>
<protein>
    <submittedName>
        <fullName evidence="5">Proteasome 26S subunit</fullName>
    </submittedName>
</protein>
<comment type="subunit">
    <text evidence="3">The 26S proteasome is composed of a core protease, known as the 20S proteasome, capped at one or both ends by the 19S regulatory complex (RC). The RC is composed of at least 18 different subunits in two subcomplexes, the base and the lid, which form the portions proximal and distal to the 20S proteolytic core, respectively. Component of the lid subcomplex of the 19S RC.</text>
</comment>
<dbReference type="GO" id="GO:0043161">
    <property type="term" value="P:proteasome-mediated ubiquitin-dependent protein catabolic process"/>
    <property type="evidence" value="ECO:0007669"/>
    <property type="project" value="TreeGrafter"/>
</dbReference>
<reference evidence="5 6" key="1">
    <citation type="submission" date="2016-07" db="EMBL/GenBank/DDBJ databases">
        <title>Pervasive Adenine N6-methylation of Active Genes in Fungi.</title>
        <authorList>
            <consortium name="DOE Joint Genome Institute"/>
            <person name="Mondo S.J."/>
            <person name="Dannebaum R.O."/>
            <person name="Kuo R.C."/>
            <person name="Labutti K."/>
            <person name="Haridas S."/>
            <person name="Kuo A."/>
            <person name="Salamov A."/>
            <person name="Ahrendt S.R."/>
            <person name="Lipzen A."/>
            <person name="Sullivan W."/>
            <person name="Andreopoulos W.B."/>
            <person name="Clum A."/>
            <person name="Lindquist E."/>
            <person name="Daum C."/>
            <person name="Ramamoorthy G.K."/>
            <person name="Gryganskyi A."/>
            <person name="Culley D."/>
            <person name="Magnuson J.K."/>
            <person name="James T.Y."/>
            <person name="O'Malley M.A."/>
            <person name="Stajich J.E."/>
            <person name="Spatafora J.W."/>
            <person name="Visel A."/>
            <person name="Grigoriev I.V."/>
        </authorList>
    </citation>
    <scope>NUCLEOTIDE SEQUENCE [LARGE SCALE GENOMIC DNA]</scope>
    <source>
        <strain evidence="5 6">62-1032</strain>
    </source>
</reference>
<keyword evidence="1 5" id="KW-0647">Proteasome</keyword>
<dbReference type="Proteomes" id="UP000193467">
    <property type="component" value="Unassembled WGS sequence"/>
</dbReference>
<dbReference type="OrthoDB" id="1452at2759"/>
<evidence type="ECO:0000256" key="2">
    <source>
        <dbReference type="ARBA" id="ARBA00093435"/>
    </source>
</evidence>
<dbReference type="STRING" id="106004.A0A1Y2G539"/>
<dbReference type="AlphaFoldDB" id="A0A1Y2G539"/>
<comment type="caution">
    <text evidence="5">The sequence shown here is derived from an EMBL/GenBank/DDBJ whole genome shotgun (WGS) entry which is preliminary data.</text>
</comment>
<dbReference type="PANTHER" id="PTHR14145">
    <property type="entry name" value="26S PROTESOME SUBUNIT 6"/>
    <property type="match status" value="1"/>
</dbReference>
<proteinExistence type="predicted"/>
<dbReference type="GO" id="GO:0008541">
    <property type="term" value="C:proteasome regulatory particle, lid subcomplex"/>
    <property type="evidence" value="ECO:0007669"/>
    <property type="project" value="UniProtKB-ARBA"/>
</dbReference>